<dbReference type="EMBL" id="AFNH02000490">
    <property type="protein sequence ID" value="EZG67969.1"/>
    <property type="molecule type" value="Genomic_DNA"/>
</dbReference>
<dbReference type="AlphaFoldDB" id="A0A023B7V2"/>
<organism evidence="1 2">
    <name type="scientific">Gregarina niphandrodes</name>
    <name type="common">Septate eugregarine</name>
    <dbReference type="NCBI Taxonomy" id="110365"/>
    <lineage>
        <taxon>Eukaryota</taxon>
        <taxon>Sar</taxon>
        <taxon>Alveolata</taxon>
        <taxon>Apicomplexa</taxon>
        <taxon>Conoidasida</taxon>
        <taxon>Gregarinasina</taxon>
        <taxon>Eugregarinorida</taxon>
        <taxon>Gregarinidae</taxon>
        <taxon>Gregarina</taxon>
    </lineage>
</organism>
<comment type="caution">
    <text evidence="1">The sequence shown here is derived from an EMBL/GenBank/DDBJ whole genome shotgun (WGS) entry which is preliminary data.</text>
</comment>
<accession>A0A023B7V2</accession>
<protein>
    <submittedName>
        <fullName evidence="1">Uncharacterized protein</fullName>
    </submittedName>
</protein>
<name>A0A023B7V2_GRENI</name>
<proteinExistence type="predicted"/>
<dbReference type="VEuPathDB" id="CryptoDB:GNI_065160"/>
<dbReference type="RefSeq" id="XP_011130118.1">
    <property type="nucleotide sequence ID" value="XM_011131816.1"/>
</dbReference>
<sequence>MSGIKELHRPASDELKWWYRRGPVEVAEIGSVGYPGGEARFRFCKPNEGAKQVGSHEYELTRRSCMSRVEGLTFDPKSESEPDKVVDDVALRIGCVGTQIGIAVGRMKFEVHGKPVKHTLRSLRPESREELPNLEQGNDLKGLSDTIAAIILGRPLRSFPCSRFGGQSTAGGGSQVLRVSRL</sequence>
<evidence type="ECO:0000313" key="2">
    <source>
        <dbReference type="Proteomes" id="UP000019763"/>
    </source>
</evidence>
<keyword evidence="2" id="KW-1185">Reference proteome</keyword>
<evidence type="ECO:0000313" key="1">
    <source>
        <dbReference type="EMBL" id="EZG67969.1"/>
    </source>
</evidence>
<dbReference type="GeneID" id="22912402"/>
<dbReference type="Proteomes" id="UP000019763">
    <property type="component" value="Unassembled WGS sequence"/>
</dbReference>
<reference evidence="1" key="1">
    <citation type="submission" date="2013-12" db="EMBL/GenBank/DDBJ databases">
        <authorList>
            <person name="Omoto C.K."/>
            <person name="Sibley D."/>
            <person name="Venepally P."/>
            <person name="Hadjithomas M."/>
            <person name="Karamycheva S."/>
            <person name="Brunk B."/>
            <person name="Roos D."/>
            <person name="Caler E."/>
            <person name="Lorenzi H."/>
        </authorList>
    </citation>
    <scope>NUCLEOTIDE SEQUENCE</scope>
</reference>
<gene>
    <name evidence="1" type="ORF">GNI_065160</name>
</gene>